<reference evidence="2 3" key="2">
    <citation type="journal article" date="2011" name="J. Bacteriol.">
        <title>Genomes of three methylotrophs from a single niche uncover genetic and metabolic divergence of Methylophilaceae.</title>
        <authorList>
            <person name="Lapidus A."/>
            <person name="Clum A."/>
            <person name="Labutti K."/>
            <person name="Kaluzhnaya M.G."/>
            <person name="Lim S."/>
            <person name="Beck D.A."/>
            <person name="Glavina Del Rio T."/>
            <person name="Nolan M."/>
            <person name="Mavromatis K."/>
            <person name="Huntemann M."/>
            <person name="Lucas S."/>
            <person name="Lidstrom M.E."/>
            <person name="Ivanova N."/>
            <person name="Chistoserdova L."/>
        </authorList>
    </citation>
    <scope>NUCLEOTIDE SEQUENCE [LARGE SCALE GENOMIC DNA]</scope>
    <source>
        <strain evidence="2 3">301</strain>
    </source>
</reference>
<dbReference type="Proteomes" id="UP000000383">
    <property type="component" value="Chromosome"/>
</dbReference>
<protein>
    <submittedName>
        <fullName evidence="2">Uncharacterized protein</fullName>
    </submittedName>
</protein>
<evidence type="ECO:0000313" key="3">
    <source>
        <dbReference type="Proteomes" id="UP000000383"/>
    </source>
</evidence>
<evidence type="ECO:0000313" key="2">
    <source>
        <dbReference type="EMBL" id="ADI30980.1"/>
    </source>
</evidence>
<dbReference type="AlphaFoldDB" id="D7DNH9"/>
<dbReference type="EMBL" id="CP002056">
    <property type="protein sequence ID" value="ADI30980.1"/>
    <property type="molecule type" value="Genomic_DNA"/>
</dbReference>
<feature type="chain" id="PRO_5003094873" evidence="1">
    <location>
        <begin position="22"/>
        <end position="48"/>
    </location>
</feature>
<dbReference type="HOGENOM" id="CLU_3154809_0_0_4"/>
<sequence precursor="true">MKKVLLVLSALFAFSAISAYADEALPEIAPVDEVAVPPLDTPAADDGK</sequence>
<organism evidence="2 3">
    <name type="scientific">Methylotenera versatilis (strain 301)</name>
    <dbReference type="NCBI Taxonomy" id="666681"/>
    <lineage>
        <taxon>Bacteria</taxon>
        <taxon>Pseudomonadati</taxon>
        <taxon>Pseudomonadota</taxon>
        <taxon>Betaproteobacteria</taxon>
        <taxon>Nitrosomonadales</taxon>
        <taxon>Methylophilaceae</taxon>
        <taxon>Methylotenera</taxon>
    </lineage>
</organism>
<gene>
    <name evidence="2" type="ordered locus">M301_2623</name>
</gene>
<keyword evidence="1" id="KW-0732">Signal</keyword>
<dbReference type="RefSeq" id="WP_013149287.1">
    <property type="nucleotide sequence ID" value="NC_014207.1"/>
</dbReference>
<name>D7DNH9_METV0</name>
<reference evidence="3" key="1">
    <citation type="submission" date="2010-05" db="EMBL/GenBank/DDBJ databases">
        <title>Complete sequence of Methylotenera sp. 301.</title>
        <authorList>
            <person name="Lucas S."/>
            <person name="Copeland A."/>
            <person name="Lapidus A."/>
            <person name="Cheng J.-F."/>
            <person name="Bruce D."/>
            <person name="Goodwin L."/>
            <person name="Pitluck S."/>
            <person name="Clum A."/>
            <person name="Land M."/>
            <person name="Hauser L."/>
            <person name="Kyrpides N."/>
            <person name="Ivanova N."/>
            <person name="Chistoservova L."/>
            <person name="Kalyuzhnaya M."/>
            <person name="Woyke T."/>
        </authorList>
    </citation>
    <scope>NUCLEOTIDE SEQUENCE [LARGE SCALE GENOMIC DNA]</scope>
    <source>
        <strain evidence="3">301</strain>
    </source>
</reference>
<feature type="signal peptide" evidence="1">
    <location>
        <begin position="1"/>
        <end position="21"/>
    </location>
</feature>
<accession>D7DNH9</accession>
<proteinExistence type="predicted"/>
<keyword evidence="3" id="KW-1185">Reference proteome</keyword>
<evidence type="ECO:0000256" key="1">
    <source>
        <dbReference type="SAM" id="SignalP"/>
    </source>
</evidence>
<dbReference type="KEGG" id="meh:M301_2623"/>